<organism evidence="1 2">
    <name type="scientific">Candidatus Azambacteria bacterium RIFCSPLOWO2_01_FULL_46_25</name>
    <dbReference type="NCBI Taxonomy" id="1797298"/>
    <lineage>
        <taxon>Bacteria</taxon>
        <taxon>Candidatus Azamiibacteriota</taxon>
    </lineage>
</organism>
<dbReference type="Proteomes" id="UP000176650">
    <property type="component" value="Unassembled WGS sequence"/>
</dbReference>
<evidence type="ECO:0000313" key="2">
    <source>
        <dbReference type="Proteomes" id="UP000176650"/>
    </source>
</evidence>
<sequence length="83" mass="9352">MPSLDWPGFFFSEEEAGYSIPFECPPTEILSAYGFGEPRSLTGVEIISILPKLHEHLRDCTNPQANCREYVLWCMETKSGPLA</sequence>
<proteinExistence type="predicted"/>
<dbReference type="EMBL" id="MEYS01000002">
    <property type="protein sequence ID" value="OGD34057.1"/>
    <property type="molecule type" value="Genomic_DNA"/>
</dbReference>
<protein>
    <submittedName>
        <fullName evidence="1">Uncharacterized protein</fullName>
    </submittedName>
</protein>
<evidence type="ECO:0000313" key="1">
    <source>
        <dbReference type="EMBL" id="OGD34057.1"/>
    </source>
</evidence>
<comment type="caution">
    <text evidence="1">The sequence shown here is derived from an EMBL/GenBank/DDBJ whole genome shotgun (WGS) entry which is preliminary data.</text>
</comment>
<name>A0A1F5BTW1_9BACT</name>
<accession>A0A1F5BTW1</accession>
<reference evidence="1 2" key="1">
    <citation type="journal article" date="2016" name="Nat. Commun.">
        <title>Thousands of microbial genomes shed light on interconnected biogeochemical processes in an aquifer system.</title>
        <authorList>
            <person name="Anantharaman K."/>
            <person name="Brown C.T."/>
            <person name="Hug L.A."/>
            <person name="Sharon I."/>
            <person name="Castelle C.J."/>
            <person name="Probst A.J."/>
            <person name="Thomas B.C."/>
            <person name="Singh A."/>
            <person name="Wilkins M.J."/>
            <person name="Karaoz U."/>
            <person name="Brodie E.L."/>
            <person name="Williams K.H."/>
            <person name="Hubbard S.S."/>
            <person name="Banfield J.F."/>
        </authorList>
    </citation>
    <scope>NUCLEOTIDE SEQUENCE [LARGE SCALE GENOMIC DNA]</scope>
</reference>
<dbReference type="STRING" id="1797298.A2988_01050"/>
<gene>
    <name evidence="1" type="ORF">A2988_01050</name>
</gene>
<dbReference type="AlphaFoldDB" id="A0A1F5BTW1"/>